<dbReference type="SMART" id="SM00347">
    <property type="entry name" value="HTH_MARR"/>
    <property type="match status" value="1"/>
</dbReference>
<accession>A0A1I2G7B7</accession>
<dbReference type="OrthoDB" id="961069at2"/>
<dbReference type="GO" id="GO:0003700">
    <property type="term" value="F:DNA-binding transcription factor activity"/>
    <property type="evidence" value="ECO:0007669"/>
    <property type="project" value="InterPro"/>
</dbReference>
<dbReference type="Gene3D" id="1.10.10.10">
    <property type="entry name" value="Winged helix-like DNA-binding domain superfamily/Winged helix DNA-binding domain"/>
    <property type="match status" value="1"/>
</dbReference>
<evidence type="ECO:0000313" key="3">
    <source>
        <dbReference type="Proteomes" id="UP000198598"/>
    </source>
</evidence>
<dbReference type="PROSITE" id="PS50995">
    <property type="entry name" value="HTH_MARR_2"/>
    <property type="match status" value="1"/>
</dbReference>
<dbReference type="AlphaFoldDB" id="A0A1I2G7B7"/>
<dbReference type="Pfam" id="PF13463">
    <property type="entry name" value="HTH_27"/>
    <property type="match status" value="1"/>
</dbReference>
<dbReference type="InterPro" id="IPR036388">
    <property type="entry name" value="WH-like_DNA-bd_sf"/>
</dbReference>
<reference evidence="2 3" key="1">
    <citation type="submission" date="2016-10" db="EMBL/GenBank/DDBJ databases">
        <authorList>
            <person name="de Groot N.N."/>
        </authorList>
    </citation>
    <scope>NUCLEOTIDE SEQUENCE [LARGE SCALE GENOMIC DNA]</scope>
    <source>
        <strain evidence="2 3">DSM 26130</strain>
    </source>
</reference>
<dbReference type="EMBL" id="FOLQ01000030">
    <property type="protein sequence ID" value="SFF13505.1"/>
    <property type="molecule type" value="Genomic_DNA"/>
</dbReference>
<dbReference type="SUPFAM" id="SSF46785">
    <property type="entry name" value="Winged helix' DNA-binding domain"/>
    <property type="match status" value="1"/>
</dbReference>
<dbReference type="InterPro" id="IPR000835">
    <property type="entry name" value="HTH_MarR-typ"/>
</dbReference>
<keyword evidence="2" id="KW-0238">DNA-binding</keyword>
<sequence>MAYTSAIPVLTAWERFTEDHPQGSLREFAGWLLHHLDPLRQTPPLPDSEPVLKSGQRLSEAFGDDDFLTSFFVGRLNRYAKSYAKPIMVEHGFASADEFLFLSLIAQMNMPTKKEVCIANATEFTTGVDILRRLLKHGLIQETPDERDGRAKRLSLTDKGLGIVHQVYEQLAHLQSSVLADLDEVERMHFLQTLKYLNNYHFQFYKP</sequence>
<dbReference type="GO" id="GO:0003677">
    <property type="term" value="F:DNA binding"/>
    <property type="evidence" value="ECO:0007669"/>
    <property type="project" value="UniProtKB-KW"/>
</dbReference>
<protein>
    <submittedName>
        <fullName evidence="2">DNA-binding transcriptional regulator, MarR family</fullName>
    </submittedName>
</protein>
<keyword evidence="3" id="KW-1185">Reference proteome</keyword>
<evidence type="ECO:0000313" key="2">
    <source>
        <dbReference type="EMBL" id="SFF13505.1"/>
    </source>
</evidence>
<dbReference type="RefSeq" id="WP_093834204.1">
    <property type="nucleotide sequence ID" value="NZ_FOLQ01000030.1"/>
</dbReference>
<organism evidence="2 3">
    <name type="scientific">Spirosoma endophyticum</name>
    <dbReference type="NCBI Taxonomy" id="662367"/>
    <lineage>
        <taxon>Bacteria</taxon>
        <taxon>Pseudomonadati</taxon>
        <taxon>Bacteroidota</taxon>
        <taxon>Cytophagia</taxon>
        <taxon>Cytophagales</taxon>
        <taxon>Cytophagaceae</taxon>
        <taxon>Spirosoma</taxon>
    </lineage>
</organism>
<dbReference type="InterPro" id="IPR036390">
    <property type="entry name" value="WH_DNA-bd_sf"/>
</dbReference>
<dbReference type="Proteomes" id="UP000198598">
    <property type="component" value="Unassembled WGS sequence"/>
</dbReference>
<proteinExistence type="predicted"/>
<gene>
    <name evidence="2" type="ORF">SAMN05216167_13038</name>
</gene>
<feature type="domain" description="HTH marR-type" evidence="1">
    <location>
        <begin position="48"/>
        <end position="199"/>
    </location>
</feature>
<evidence type="ECO:0000259" key="1">
    <source>
        <dbReference type="PROSITE" id="PS50995"/>
    </source>
</evidence>
<name>A0A1I2G7B7_9BACT</name>
<dbReference type="STRING" id="662367.SAMN05216167_13038"/>